<evidence type="ECO:0008006" key="8">
    <source>
        <dbReference type="Google" id="ProtNLM"/>
    </source>
</evidence>
<dbReference type="InParanoid" id="K5VH91"/>
<dbReference type="InterPro" id="IPR007568">
    <property type="entry name" value="RTA1"/>
</dbReference>
<sequence length="215" mass="23576">MTLAWEVFYAPPGFTLPTTFLNSLAKTSFLMQICATIVAPTPLLVANSVILGEAIIRLGQQYSRLGATIYTVVFIACDIVALVIQAIGGSIALDEDMSGENLTSGGYIMLGGIVLQLVATSAFMLLAAEFVVRYLRNRPVRARASPFAAHKLEQSMRFMLLVLALSSVSIFARSVYRVIELSDGWDERIISTQRYFDWLNGGMVTLATFTVDIVY</sequence>
<evidence type="ECO:0000256" key="2">
    <source>
        <dbReference type="ARBA" id="ARBA00022692"/>
    </source>
</evidence>
<evidence type="ECO:0000256" key="3">
    <source>
        <dbReference type="ARBA" id="ARBA00022989"/>
    </source>
</evidence>
<dbReference type="GO" id="GO:0000324">
    <property type="term" value="C:fungal-type vacuole"/>
    <property type="evidence" value="ECO:0007669"/>
    <property type="project" value="TreeGrafter"/>
</dbReference>
<dbReference type="GeneID" id="18913375"/>
<keyword evidence="7" id="KW-1185">Reference proteome</keyword>
<evidence type="ECO:0000256" key="1">
    <source>
        <dbReference type="ARBA" id="ARBA00004141"/>
    </source>
</evidence>
<evidence type="ECO:0000313" key="7">
    <source>
        <dbReference type="Proteomes" id="UP000008370"/>
    </source>
</evidence>
<dbReference type="KEGG" id="pco:PHACADRAFT_213499"/>
<dbReference type="Proteomes" id="UP000008370">
    <property type="component" value="Unassembled WGS sequence"/>
</dbReference>
<name>K5VH91_PHACS</name>
<feature type="transmembrane region" description="Helical" evidence="5">
    <location>
        <begin position="107"/>
        <end position="135"/>
    </location>
</feature>
<dbReference type="EMBL" id="JH930478">
    <property type="protein sequence ID" value="EKM50598.1"/>
    <property type="molecule type" value="Genomic_DNA"/>
</dbReference>
<organism evidence="6 7">
    <name type="scientific">Phanerochaete carnosa (strain HHB-10118-sp)</name>
    <name type="common">White-rot fungus</name>
    <name type="synonym">Peniophora carnosa</name>
    <dbReference type="NCBI Taxonomy" id="650164"/>
    <lineage>
        <taxon>Eukaryota</taxon>
        <taxon>Fungi</taxon>
        <taxon>Dikarya</taxon>
        <taxon>Basidiomycota</taxon>
        <taxon>Agaricomycotina</taxon>
        <taxon>Agaricomycetes</taxon>
        <taxon>Polyporales</taxon>
        <taxon>Phanerochaetaceae</taxon>
        <taxon>Phanerochaete</taxon>
    </lineage>
</organism>
<feature type="transmembrane region" description="Helical" evidence="5">
    <location>
        <begin position="67"/>
        <end position="87"/>
    </location>
</feature>
<dbReference type="AlphaFoldDB" id="K5VH91"/>
<dbReference type="RefSeq" id="XP_007400867.1">
    <property type="nucleotide sequence ID" value="XM_007400805.1"/>
</dbReference>
<keyword evidence="2 5" id="KW-0812">Transmembrane</keyword>
<dbReference type="Pfam" id="PF04479">
    <property type="entry name" value="RTA1"/>
    <property type="match status" value="1"/>
</dbReference>
<dbReference type="PANTHER" id="PTHR31465:SF11">
    <property type="entry name" value="DOMAIN PROTEIN, PUTATIVE (AFU_ORTHOLOGUE AFUA_3G10770)-RELATED"/>
    <property type="match status" value="1"/>
</dbReference>
<dbReference type="PANTHER" id="PTHR31465">
    <property type="entry name" value="PROTEIN RTA1-RELATED"/>
    <property type="match status" value="1"/>
</dbReference>
<comment type="subcellular location">
    <subcellularLocation>
        <location evidence="1">Membrane</location>
        <topology evidence="1">Multi-pass membrane protein</topology>
    </subcellularLocation>
</comment>
<dbReference type="STRING" id="650164.K5VH91"/>
<evidence type="ECO:0000256" key="4">
    <source>
        <dbReference type="ARBA" id="ARBA00023136"/>
    </source>
</evidence>
<evidence type="ECO:0000313" key="6">
    <source>
        <dbReference type="EMBL" id="EKM50598.1"/>
    </source>
</evidence>
<gene>
    <name evidence="6" type="ORF">PHACADRAFT_213499</name>
</gene>
<evidence type="ECO:0000256" key="5">
    <source>
        <dbReference type="SAM" id="Phobius"/>
    </source>
</evidence>
<reference evidence="6 7" key="1">
    <citation type="journal article" date="2012" name="BMC Genomics">
        <title>Comparative genomics of the white-rot fungi, Phanerochaete carnosa and P. chrysosporium, to elucidate the genetic basis of the distinct wood types they colonize.</title>
        <authorList>
            <person name="Suzuki H."/>
            <person name="MacDonald J."/>
            <person name="Syed K."/>
            <person name="Salamov A."/>
            <person name="Hori C."/>
            <person name="Aerts A."/>
            <person name="Henrissat B."/>
            <person name="Wiebenga A."/>
            <person name="vanKuyk P.A."/>
            <person name="Barry K."/>
            <person name="Lindquist E."/>
            <person name="LaButti K."/>
            <person name="Lapidus A."/>
            <person name="Lucas S."/>
            <person name="Coutinho P."/>
            <person name="Gong Y."/>
            <person name="Samejima M."/>
            <person name="Mahadevan R."/>
            <person name="Abou-Zaid M."/>
            <person name="de Vries R.P."/>
            <person name="Igarashi K."/>
            <person name="Yadav J.S."/>
            <person name="Grigoriev I.V."/>
            <person name="Master E.R."/>
        </authorList>
    </citation>
    <scope>NUCLEOTIDE SEQUENCE [LARGE SCALE GENOMIC DNA]</scope>
    <source>
        <strain evidence="6 7">HHB-10118-sp</strain>
    </source>
</reference>
<feature type="transmembrane region" description="Helical" evidence="5">
    <location>
        <begin position="29"/>
        <end position="55"/>
    </location>
</feature>
<dbReference type="GO" id="GO:0005886">
    <property type="term" value="C:plasma membrane"/>
    <property type="evidence" value="ECO:0007669"/>
    <property type="project" value="TreeGrafter"/>
</dbReference>
<protein>
    <recommendedName>
        <fullName evidence="8">RTA1 like protein</fullName>
    </recommendedName>
</protein>
<keyword evidence="4 5" id="KW-0472">Membrane</keyword>
<dbReference type="HOGENOM" id="CLU_033465_6_4_1"/>
<dbReference type="OrthoDB" id="3358017at2759"/>
<accession>K5VH91</accession>
<keyword evidence="3 5" id="KW-1133">Transmembrane helix</keyword>
<proteinExistence type="predicted"/>